<comment type="caution">
    <text evidence="1">The sequence shown here is derived from an EMBL/GenBank/DDBJ whole genome shotgun (WGS) entry which is preliminary data.</text>
</comment>
<protein>
    <submittedName>
        <fullName evidence="1">Uncharacterized protein</fullName>
    </submittedName>
</protein>
<keyword evidence="2" id="KW-1185">Reference proteome</keyword>
<dbReference type="EMBL" id="JADCLJ010000020">
    <property type="protein sequence ID" value="MBE4908496.1"/>
    <property type="molecule type" value="Genomic_DNA"/>
</dbReference>
<evidence type="ECO:0000313" key="1">
    <source>
        <dbReference type="EMBL" id="MBE4908496.1"/>
    </source>
</evidence>
<name>A0ABR9QJ28_9BACI</name>
<accession>A0ABR9QJ28</accession>
<sequence length="85" mass="9624">MIPISIEELLEKMAKDNSALNKRETKERMLVFAERKKKGARCLCGQSIWAIGSALSGFDMCFPCLMGEDDDKQEYELDIVCETNS</sequence>
<dbReference type="Proteomes" id="UP001516662">
    <property type="component" value="Unassembled WGS sequence"/>
</dbReference>
<evidence type="ECO:0000313" key="2">
    <source>
        <dbReference type="Proteomes" id="UP001516662"/>
    </source>
</evidence>
<dbReference type="RefSeq" id="WP_193536252.1">
    <property type="nucleotide sequence ID" value="NZ_JADCLJ010000020.1"/>
</dbReference>
<gene>
    <name evidence="1" type="ORF">IMZ08_10555</name>
</gene>
<organism evidence="1 2">
    <name type="scientific">Litchfieldia luteola</name>
    <dbReference type="NCBI Taxonomy" id="682179"/>
    <lineage>
        <taxon>Bacteria</taxon>
        <taxon>Bacillati</taxon>
        <taxon>Bacillota</taxon>
        <taxon>Bacilli</taxon>
        <taxon>Bacillales</taxon>
        <taxon>Bacillaceae</taxon>
        <taxon>Litchfieldia</taxon>
    </lineage>
</organism>
<reference evidence="1 2" key="1">
    <citation type="submission" date="2020-10" db="EMBL/GenBank/DDBJ databases">
        <title>Bacillus sp. HD4P25, an endophyte from a halophyte.</title>
        <authorList>
            <person name="Sun J.-Q."/>
        </authorList>
    </citation>
    <scope>NUCLEOTIDE SEQUENCE [LARGE SCALE GENOMIC DNA]</scope>
    <source>
        <strain evidence="1 2">YIM 93174</strain>
    </source>
</reference>
<proteinExistence type="predicted"/>